<evidence type="ECO:0000256" key="5">
    <source>
        <dbReference type="PIRNR" id="PIRNR038994"/>
    </source>
</evidence>
<keyword evidence="2 7" id="KW-0479">Metal-binding</keyword>
<keyword evidence="4 5" id="KW-0119">Carbohydrate metabolism</keyword>
<dbReference type="PANTHER" id="PTHR11113">
    <property type="entry name" value="N-ACETYLGLUCOSAMINE-6-PHOSPHATE DEACETYLASE"/>
    <property type="match status" value="1"/>
</dbReference>
<dbReference type="OrthoDB" id="9776488at2"/>
<dbReference type="Gene3D" id="2.30.40.10">
    <property type="entry name" value="Urease, subunit C, domain 1"/>
    <property type="match status" value="1"/>
</dbReference>
<evidence type="ECO:0000256" key="4">
    <source>
        <dbReference type="ARBA" id="ARBA00023277"/>
    </source>
</evidence>
<keyword evidence="10" id="KW-1185">Reference proteome</keyword>
<sequence length="389" mass="42690">MYIQIVGGRIYTPTGWIDGGSVLVEGKKIKAILNTDLPIEGARQLDARGSYIIPGGIEMHVHGAAGADYMDGTVEAFRTASDYHLQQGTTTIFPTLSTSSYETIMKGIECTEVLMKDDESTVEGLHLEGPYFSVKMAGAQLPELIRPARPEEYTKIMERGDGVIKRWDAAPEIEGALDFGSYIRDRGVVVALAHTEANDKHVRAAWEHGYTLGTHFYNAMKVAHKVGVYKEPGAVETILDMPDFDIEVICDGIHVPPVMVHLAYAVKGRERMALTTDALLYTGTVNFKDPTGHAIVEDGVCKLSDRSALAGSIATMDLLIRTAVQKANIPLIDAIYMCSYTPARIMGIQDTKGALEADHDADILFLDEDLQLRFVMHRGRTVRGAEFWG</sequence>
<dbReference type="GO" id="GO:0008448">
    <property type="term" value="F:N-acetylglucosamine-6-phosphate deacetylase activity"/>
    <property type="evidence" value="ECO:0007669"/>
    <property type="project" value="InterPro"/>
</dbReference>
<dbReference type="GO" id="GO:0046872">
    <property type="term" value="F:metal ion binding"/>
    <property type="evidence" value="ECO:0007669"/>
    <property type="project" value="UniProtKB-KW"/>
</dbReference>
<comment type="similarity">
    <text evidence="1 5">Belongs to the metallo-dependent hydrolases superfamily. NagA family.</text>
</comment>
<evidence type="ECO:0000256" key="7">
    <source>
        <dbReference type="PIRSR" id="PIRSR038994-3"/>
    </source>
</evidence>
<dbReference type="EMBL" id="LSDK01000021">
    <property type="protein sequence ID" value="KXB77980.1"/>
    <property type="molecule type" value="Genomic_DNA"/>
</dbReference>
<dbReference type="AlphaFoldDB" id="A0A134BDM4"/>
<organism evidence="9 10">
    <name type="scientific">Porphyromonas somerae</name>
    <dbReference type="NCBI Taxonomy" id="322095"/>
    <lineage>
        <taxon>Bacteria</taxon>
        <taxon>Pseudomonadati</taxon>
        <taxon>Bacteroidota</taxon>
        <taxon>Bacteroidia</taxon>
        <taxon>Bacteroidales</taxon>
        <taxon>Porphyromonadaceae</taxon>
        <taxon>Porphyromonas</taxon>
    </lineage>
</organism>
<reference evidence="10" key="1">
    <citation type="submission" date="2016-01" db="EMBL/GenBank/DDBJ databases">
        <authorList>
            <person name="Mitreva M."/>
            <person name="Pepin K.H."/>
            <person name="Mihindukulasuriya K.A."/>
            <person name="Fulton R."/>
            <person name="Fronick C."/>
            <person name="O'Laughlin M."/>
            <person name="Miner T."/>
            <person name="Herter B."/>
            <person name="Rosa B.A."/>
            <person name="Cordes M."/>
            <person name="Tomlinson C."/>
            <person name="Wollam A."/>
            <person name="Palsikar V.B."/>
            <person name="Mardis E.R."/>
            <person name="Wilson R.K."/>
        </authorList>
    </citation>
    <scope>NUCLEOTIDE SEQUENCE [LARGE SCALE GENOMIC DNA]</scope>
    <source>
        <strain evidence="10">KA00683</strain>
    </source>
</reference>
<comment type="cofactor">
    <cofactor evidence="7">
        <name>a divalent metal cation</name>
        <dbReference type="ChEBI" id="CHEBI:60240"/>
    </cofactor>
    <text evidence="7">Binds 1 divalent metal cation per subunit.</text>
</comment>
<dbReference type="PATRIC" id="fig|322095.3.peg.319"/>
<dbReference type="InterPro" id="IPR006680">
    <property type="entry name" value="Amidohydro-rel"/>
</dbReference>
<dbReference type="InterPro" id="IPR011059">
    <property type="entry name" value="Metal-dep_hydrolase_composite"/>
</dbReference>
<evidence type="ECO:0000259" key="8">
    <source>
        <dbReference type="Pfam" id="PF01979"/>
    </source>
</evidence>
<feature type="domain" description="Amidohydrolase-related" evidence="8">
    <location>
        <begin position="51"/>
        <end position="373"/>
    </location>
</feature>
<dbReference type="RefSeq" id="WP_060934882.1">
    <property type="nucleotide sequence ID" value="NZ_KQ960414.1"/>
</dbReference>
<comment type="caution">
    <text evidence="9">The sequence shown here is derived from an EMBL/GenBank/DDBJ whole genome shotgun (WGS) entry which is preliminary data.</text>
</comment>
<gene>
    <name evidence="9" type="ORF">HMPREF3185_00323</name>
</gene>
<feature type="binding site" evidence="7">
    <location>
        <position position="128"/>
    </location>
    <ligand>
        <name>Zn(2+)</name>
        <dbReference type="ChEBI" id="CHEBI:29105"/>
    </ligand>
</feature>
<dbReference type="NCBIfam" id="TIGR00221">
    <property type="entry name" value="nagA"/>
    <property type="match status" value="1"/>
</dbReference>
<feature type="binding site" evidence="7">
    <location>
        <position position="215"/>
    </location>
    <ligand>
        <name>Zn(2+)</name>
        <dbReference type="ChEBI" id="CHEBI:29105"/>
    </ligand>
</feature>
<dbReference type="STRING" id="322095.HMPREF3185_00323"/>
<dbReference type="InterPro" id="IPR003764">
    <property type="entry name" value="GlcNAc_6-P_deAcase"/>
</dbReference>
<keyword evidence="3 5" id="KW-0378">Hydrolase</keyword>
<dbReference type="PANTHER" id="PTHR11113:SF14">
    <property type="entry name" value="N-ACETYLGLUCOSAMINE-6-PHOSPHATE DEACETYLASE"/>
    <property type="match status" value="1"/>
</dbReference>
<dbReference type="SUPFAM" id="SSF51556">
    <property type="entry name" value="Metallo-dependent hydrolases"/>
    <property type="match status" value="1"/>
</dbReference>
<dbReference type="GO" id="GO:0006046">
    <property type="term" value="P:N-acetylglucosamine catabolic process"/>
    <property type="evidence" value="ECO:0007669"/>
    <property type="project" value="TreeGrafter"/>
</dbReference>
<dbReference type="PIRSF" id="PIRSF038994">
    <property type="entry name" value="NagA"/>
    <property type="match status" value="1"/>
</dbReference>
<dbReference type="InterPro" id="IPR032466">
    <property type="entry name" value="Metal_Hydrolase"/>
</dbReference>
<protein>
    <submittedName>
        <fullName evidence="9">N-acetylglucosamine-6-phosphate deacetylase</fullName>
    </submittedName>
</protein>
<accession>A0A134BDM4</accession>
<evidence type="ECO:0000313" key="9">
    <source>
        <dbReference type="EMBL" id="KXB77980.1"/>
    </source>
</evidence>
<evidence type="ECO:0000256" key="3">
    <source>
        <dbReference type="ARBA" id="ARBA00022801"/>
    </source>
</evidence>
<evidence type="ECO:0000256" key="1">
    <source>
        <dbReference type="ARBA" id="ARBA00010716"/>
    </source>
</evidence>
<evidence type="ECO:0000313" key="10">
    <source>
        <dbReference type="Proteomes" id="UP000070224"/>
    </source>
</evidence>
<proteinExistence type="inferred from homology"/>
<dbReference type="SUPFAM" id="SSF51338">
    <property type="entry name" value="Composite domain of metallo-dependent hydrolases"/>
    <property type="match status" value="1"/>
</dbReference>
<dbReference type="CDD" id="cd00854">
    <property type="entry name" value="NagA"/>
    <property type="match status" value="1"/>
</dbReference>
<evidence type="ECO:0000256" key="2">
    <source>
        <dbReference type="ARBA" id="ARBA00022723"/>
    </source>
</evidence>
<dbReference type="Proteomes" id="UP000070224">
    <property type="component" value="Unassembled WGS sequence"/>
</dbReference>
<dbReference type="Pfam" id="PF01979">
    <property type="entry name" value="Amidohydro_1"/>
    <property type="match status" value="1"/>
</dbReference>
<feature type="active site" description="Proton donor/acceptor" evidence="6">
    <location>
        <position position="277"/>
    </location>
</feature>
<feature type="binding site" evidence="7">
    <location>
        <position position="194"/>
    </location>
    <ligand>
        <name>Zn(2+)</name>
        <dbReference type="ChEBI" id="CHEBI:29105"/>
    </ligand>
</feature>
<dbReference type="Gene3D" id="3.20.20.140">
    <property type="entry name" value="Metal-dependent hydrolases"/>
    <property type="match status" value="1"/>
</dbReference>
<evidence type="ECO:0000256" key="6">
    <source>
        <dbReference type="PIRSR" id="PIRSR038994-1"/>
    </source>
</evidence>
<dbReference type="FunFam" id="3.20.20.140:FF:000004">
    <property type="entry name" value="N-acetylglucosamine-6-phosphate deacetylase"/>
    <property type="match status" value="1"/>
</dbReference>
<name>A0A134BDM4_9PORP</name>